<reference evidence="2 3" key="1">
    <citation type="submission" date="2018-11" db="EMBL/GenBank/DDBJ databases">
        <title>Chryseotalea sanarue gen. nov., sp., nov., a member of the family Cytophagaceae, isolated from a brackish lake in Hamamatsu Japan.</title>
        <authorList>
            <person name="Maejima Y."/>
            <person name="Iino T."/>
            <person name="Muraguchi Y."/>
            <person name="Fukuda K."/>
            <person name="Ohkuma M."/>
            <person name="Moriuchi R."/>
            <person name="Dohra H."/>
            <person name="Kimbara K."/>
            <person name="Shintani M."/>
        </authorList>
    </citation>
    <scope>NUCLEOTIDE SEQUENCE [LARGE SCALE GENOMIC DNA]</scope>
    <source>
        <strain evidence="2 3">Ys</strain>
    </source>
</reference>
<gene>
    <name evidence="2" type="ORF">SanaruYs_07660</name>
</gene>
<proteinExistence type="predicted"/>
<dbReference type="Proteomes" id="UP000288227">
    <property type="component" value="Unassembled WGS sequence"/>
</dbReference>
<sequence length="170" mass="19526">MKRSLIYLALFFSSGWAVAQNSAELEKRNGFKDIKLGTPIDSIKGATFKSESTNKEGQLSKIYAVDYPVYKNIGDIIVEAVELTTYKGLIYIIKVVTVKDTRLMKGMELALGKSEWDLRNEQYFWKSENLILTFKAVEKDKIELTYTSFPILKKMKDDKKKEVENIADDF</sequence>
<feature type="signal peptide" evidence="1">
    <location>
        <begin position="1"/>
        <end position="19"/>
    </location>
</feature>
<keyword evidence="3" id="KW-1185">Reference proteome</keyword>
<dbReference type="AlphaFoldDB" id="A0A401U6I7"/>
<name>A0A401U6I7_9BACT</name>
<evidence type="ECO:0000256" key="1">
    <source>
        <dbReference type="SAM" id="SignalP"/>
    </source>
</evidence>
<evidence type="ECO:0000313" key="2">
    <source>
        <dbReference type="EMBL" id="GCC50551.1"/>
    </source>
</evidence>
<dbReference type="RefSeq" id="WP_127121171.1">
    <property type="nucleotide sequence ID" value="NZ_BHXQ01000001.1"/>
</dbReference>
<organism evidence="2 3">
    <name type="scientific">Chryseotalea sanaruensis</name>
    <dbReference type="NCBI Taxonomy" id="2482724"/>
    <lineage>
        <taxon>Bacteria</taxon>
        <taxon>Pseudomonadati</taxon>
        <taxon>Bacteroidota</taxon>
        <taxon>Cytophagia</taxon>
        <taxon>Cytophagales</taxon>
        <taxon>Chryseotaleaceae</taxon>
        <taxon>Chryseotalea</taxon>
    </lineage>
</organism>
<accession>A0A401U6I7</accession>
<evidence type="ECO:0000313" key="3">
    <source>
        <dbReference type="Proteomes" id="UP000288227"/>
    </source>
</evidence>
<comment type="caution">
    <text evidence="2">The sequence shown here is derived from an EMBL/GenBank/DDBJ whole genome shotgun (WGS) entry which is preliminary data.</text>
</comment>
<dbReference type="OrthoDB" id="980550at2"/>
<evidence type="ECO:0008006" key="4">
    <source>
        <dbReference type="Google" id="ProtNLM"/>
    </source>
</evidence>
<protein>
    <recommendedName>
        <fullName evidence="4">DUF4468 domain-containing protein</fullName>
    </recommendedName>
</protein>
<keyword evidence="1" id="KW-0732">Signal</keyword>
<dbReference type="EMBL" id="BHXQ01000001">
    <property type="protein sequence ID" value="GCC50551.1"/>
    <property type="molecule type" value="Genomic_DNA"/>
</dbReference>
<feature type="chain" id="PRO_5019518995" description="DUF4468 domain-containing protein" evidence="1">
    <location>
        <begin position="20"/>
        <end position="170"/>
    </location>
</feature>